<dbReference type="CDD" id="cd01335">
    <property type="entry name" value="Radical_SAM"/>
    <property type="match status" value="1"/>
</dbReference>
<evidence type="ECO:0000313" key="16">
    <source>
        <dbReference type="Proteomes" id="UP000655208"/>
    </source>
</evidence>
<comment type="caution">
    <text evidence="15">The sequence shown here is derived from an EMBL/GenBank/DDBJ whole genome shotgun (WGS) entry which is preliminary data.</text>
</comment>
<evidence type="ECO:0000313" key="15">
    <source>
        <dbReference type="EMBL" id="GGL88847.1"/>
    </source>
</evidence>
<dbReference type="SMART" id="SM00729">
    <property type="entry name" value="Elp3"/>
    <property type="match status" value="1"/>
</dbReference>
<dbReference type="GO" id="GO:0006777">
    <property type="term" value="P:Mo-molybdopterin cofactor biosynthetic process"/>
    <property type="evidence" value="ECO:0007669"/>
    <property type="project" value="UniProtKB-UniRule"/>
</dbReference>
<dbReference type="Pfam" id="PF06463">
    <property type="entry name" value="Mob_synth_C"/>
    <property type="match status" value="1"/>
</dbReference>
<dbReference type="RefSeq" id="WP_188939921.1">
    <property type="nucleotide sequence ID" value="NZ_BMNA01000001.1"/>
</dbReference>
<keyword evidence="5 12" id="KW-0547">Nucleotide-binding</keyword>
<dbReference type="InterPro" id="IPR000385">
    <property type="entry name" value="MoaA_NifB_PqqE_Fe-S-bd_CS"/>
</dbReference>
<evidence type="ECO:0000256" key="7">
    <source>
        <dbReference type="ARBA" id="ARBA00023014"/>
    </source>
</evidence>
<comment type="pathway">
    <text evidence="12">Cofactor biosynthesis; molybdopterin biosynthesis.</text>
</comment>
<dbReference type="Pfam" id="PF04055">
    <property type="entry name" value="Radical_SAM"/>
    <property type="match status" value="1"/>
</dbReference>
<dbReference type="PROSITE" id="PS51918">
    <property type="entry name" value="RADICAL_SAM"/>
    <property type="match status" value="1"/>
</dbReference>
<evidence type="ECO:0000256" key="12">
    <source>
        <dbReference type="HAMAP-Rule" id="MF_01225"/>
    </source>
</evidence>
<keyword evidence="7 12" id="KW-0411">Iron-sulfur</keyword>
<dbReference type="InterPro" id="IPR050105">
    <property type="entry name" value="MoCo_biosynth_MoaA/MoaC"/>
</dbReference>
<evidence type="ECO:0000256" key="2">
    <source>
        <dbReference type="ARBA" id="ARBA00022485"/>
    </source>
</evidence>
<evidence type="ECO:0000256" key="13">
    <source>
        <dbReference type="SAM" id="MobiDB-lite"/>
    </source>
</evidence>
<dbReference type="GO" id="GO:0005525">
    <property type="term" value="F:GTP binding"/>
    <property type="evidence" value="ECO:0007669"/>
    <property type="project" value="UniProtKB-UniRule"/>
</dbReference>
<feature type="binding site" evidence="12">
    <location>
        <position position="134"/>
    </location>
    <ligand>
        <name>GTP</name>
        <dbReference type="ChEBI" id="CHEBI:37565"/>
    </ligand>
</feature>
<feature type="domain" description="Radical SAM core" evidence="14">
    <location>
        <begin position="43"/>
        <end position="269"/>
    </location>
</feature>
<feature type="binding site" evidence="12">
    <location>
        <position position="298"/>
    </location>
    <ligand>
        <name>[4Fe-4S] cluster</name>
        <dbReference type="ChEBI" id="CHEBI:49883"/>
        <label>2</label>
        <note>4Fe-4S-substrate</note>
    </ligand>
</feature>
<proteinExistence type="inferred from homology"/>
<dbReference type="GO" id="GO:1904047">
    <property type="term" value="F:S-adenosyl-L-methionine binding"/>
    <property type="evidence" value="ECO:0007669"/>
    <property type="project" value="UniProtKB-UniRule"/>
</dbReference>
<dbReference type="InterPro" id="IPR010505">
    <property type="entry name" value="MoaA_twitch"/>
</dbReference>
<dbReference type="SFLD" id="SFLDG01067">
    <property type="entry name" value="SPASM/twitch_domain_containing"/>
    <property type="match status" value="1"/>
</dbReference>
<keyword evidence="3 12" id="KW-0949">S-adenosyl-L-methionine</keyword>
<keyword evidence="6 12" id="KW-0408">Iron</keyword>
<keyword evidence="2 12" id="KW-0004">4Fe-4S</keyword>
<dbReference type="InterPro" id="IPR040064">
    <property type="entry name" value="MoaA-like"/>
</dbReference>
<keyword evidence="16" id="KW-1185">Reference proteome</keyword>
<dbReference type="InterPro" id="IPR058240">
    <property type="entry name" value="rSAM_sf"/>
</dbReference>
<dbReference type="InterPro" id="IPR013785">
    <property type="entry name" value="Aldolase_TIM"/>
</dbReference>
<dbReference type="AlphaFoldDB" id="A0A917SN42"/>
<keyword evidence="10 12" id="KW-0456">Lyase</keyword>
<dbReference type="InterPro" id="IPR007197">
    <property type="entry name" value="rSAM"/>
</dbReference>
<comment type="catalytic activity">
    <reaction evidence="11 12">
        <text>GTP + AH2 + S-adenosyl-L-methionine = (8S)-3',8-cyclo-7,8-dihydroguanosine 5'-triphosphate + 5'-deoxyadenosine + L-methionine + A + H(+)</text>
        <dbReference type="Rhea" id="RHEA:49576"/>
        <dbReference type="ChEBI" id="CHEBI:13193"/>
        <dbReference type="ChEBI" id="CHEBI:15378"/>
        <dbReference type="ChEBI" id="CHEBI:17319"/>
        <dbReference type="ChEBI" id="CHEBI:17499"/>
        <dbReference type="ChEBI" id="CHEBI:37565"/>
        <dbReference type="ChEBI" id="CHEBI:57844"/>
        <dbReference type="ChEBI" id="CHEBI:59789"/>
        <dbReference type="ChEBI" id="CHEBI:131766"/>
        <dbReference type="EC" id="4.1.99.22"/>
    </reaction>
</comment>
<dbReference type="PANTHER" id="PTHR22960">
    <property type="entry name" value="MOLYBDOPTERIN COFACTOR SYNTHESIS PROTEIN A"/>
    <property type="match status" value="1"/>
</dbReference>
<dbReference type="PROSITE" id="PS01305">
    <property type="entry name" value="MOAA_NIFB_PQQE"/>
    <property type="match status" value="1"/>
</dbReference>
<evidence type="ECO:0000256" key="6">
    <source>
        <dbReference type="ARBA" id="ARBA00023004"/>
    </source>
</evidence>
<feature type="binding site" evidence="12">
    <location>
        <position position="158"/>
    </location>
    <ligand>
        <name>S-adenosyl-L-methionine</name>
        <dbReference type="ChEBI" id="CHEBI:59789"/>
    </ligand>
</feature>
<evidence type="ECO:0000256" key="9">
    <source>
        <dbReference type="ARBA" id="ARBA00023150"/>
    </source>
</evidence>
<evidence type="ECO:0000256" key="10">
    <source>
        <dbReference type="ARBA" id="ARBA00023239"/>
    </source>
</evidence>
<feature type="binding site" evidence="12">
    <location>
        <position position="65"/>
    </location>
    <ligand>
        <name>S-adenosyl-L-methionine</name>
        <dbReference type="ChEBI" id="CHEBI:59789"/>
    </ligand>
</feature>
<keyword evidence="4 12" id="KW-0479">Metal-binding</keyword>
<comment type="subunit">
    <text evidence="12">Monomer and homodimer.</text>
</comment>
<dbReference type="Proteomes" id="UP000655208">
    <property type="component" value="Unassembled WGS sequence"/>
</dbReference>
<dbReference type="Gene3D" id="3.20.20.70">
    <property type="entry name" value="Aldolase class I"/>
    <property type="match status" value="1"/>
</dbReference>
<keyword evidence="8 12" id="KW-0342">GTP-binding</keyword>
<dbReference type="SFLD" id="SFLDS00029">
    <property type="entry name" value="Radical_SAM"/>
    <property type="match status" value="1"/>
</dbReference>
<dbReference type="GO" id="GO:0046872">
    <property type="term" value="F:metal ion binding"/>
    <property type="evidence" value="ECO:0007669"/>
    <property type="project" value="UniProtKB-KW"/>
</dbReference>
<feature type="binding site" evidence="12">
    <location>
        <position position="107"/>
    </location>
    <ligand>
        <name>S-adenosyl-L-methionine</name>
        <dbReference type="ChEBI" id="CHEBI:59789"/>
    </ligand>
</feature>
<feature type="binding site" evidence="12">
    <location>
        <begin position="303"/>
        <end position="305"/>
    </location>
    <ligand>
        <name>GTP</name>
        <dbReference type="ChEBI" id="CHEBI:37565"/>
    </ligand>
</feature>
<dbReference type="GO" id="GO:0061798">
    <property type="term" value="F:GTP 3',8'-cyclase activity"/>
    <property type="evidence" value="ECO:0007669"/>
    <property type="project" value="UniProtKB-UniRule"/>
</dbReference>
<reference evidence="15" key="2">
    <citation type="submission" date="2020-09" db="EMBL/GenBank/DDBJ databases">
        <authorList>
            <person name="Sun Q."/>
            <person name="Zhou Y."/>
        </authorList>
    </citation>
    <scope>NUCLEOTIDE SEQUENCE</scope>
    <source>
        <strain evidence="15">CGMCC 4.7308</strain>
    </source>
</reference>
<protein>
    <recommendedName>
        <fullName evidence="1 12">GTP 3',8-cyclase</fullName>
        <ecNumber evidence="1 12">4.1.99.22</ecNumber>
    </recommendedName>
    <alternativeName>
        <fullName evidence="12">Molybdenum cofactor biosynthesis protein A</fullName>
    </alternativeName>
</protein>
<dbReference type="GO" id="GO:0051539">
    <property type="term" value="F:4 iron, 4 sulfur cluster binding"/>
    <property type="evidence" value="ECO:0007669"/>
    <property type="project" value="UniProtKB-UniRule"/>
</dbReference>
<dbReference type="CDD" id="cd21117">
    <property type="entry name" value="Twitch_MoaA"/>
    <property type="match status" value="1"/>
</dbReference>
<comment type="similarity">
    <text evidence="12">Belongs to the radical SAM superfamily. MoaA family.</text>
</comment>
<sequence length="371" mass="39928">MAAVALGIPVRGPRPGAPVDPGTPASAPPDTSGRPDTPHLVDRYGRRARDLRVSLTDRCNLRCTYCMPAEGLEWMPADDVLSDAELLRLVRVAVERLGVTEVRFTGGEPLLRKGIAELVRGTAALRPRPEISLTTNGIGFARRAGELADAGLDRVNISLDTLRDDVFRSLTRRPRHRDVLAGLEAARAAGLRPVKINAVLLRGINDGEAADLLAFALEHGYHLRFIEQMPLDAGHSWDRAEMVTAAEILDRLTERFTLLPHPAPRAGAPAELFDVAGWAVDGAAATVGVVGSVTRPFCGDCDRTRLTADGQVRSCLFSRTETDLRALLRGGAGDDELADAWRGAMWAKLPGHGIDDPSFLQPDRPMSAIGG</sequence>
<feature type="binding site" evidence="12">
    <location>
        <position position="59"/>
    </location>
    <ligand>
        <name>[4Fe-4S] cluster</name>
        <dbReference type="ChEBI" id="CHEBI:49883"/>
        <label>1</label>
        <note>4Fe-4S-S-AdoMet</note>
    </ligand>
</feature>
<dbReference type="PANTHER" id="PTHR22960:SF0">
    <property type="entry name" value="MOLYBDENUM COFACTOR BIOSYNTHESIS PROTEIN 1"/>
    <property type="match status" value="1"/>
</dbReference>
<feature type="binding site" evidence="12">
    <location>
        <position position="315"/>
    </location>
    <ligand>
        <name>[4Fe-4S] cluster</name>
        <dbReference type="ChEBI" id="CHEBI:49883"/>
        <label>2</label>
        <note>4Fe-4S-substrate</note>
    </ligand>
</feature>
<evidence type="ECO:0000256" key="3">
    <source>
        <dbReference type="ARBA" id="ARBA00022691"/>
    </source>
</evidence>
<name>A0A917SN42_9ACTN</name>
<dbReference type="InterPro" id="IPR006638">
    <property type="entry name" value="Elp3/MiaA/NifB-like_rSAM"/>
</dbReference>
<dbReference type="InterPro" id="IPR013483">
    <property type="entry name" value="MoaA"/>
</dbReference>
<evidence type="ECO:0000259" key="14">
    <source>
        <dbReference type="PROSITE" id="PS51918"/>
    </source>
</evidence>
<reference evidence="15" key="1">
    <citation type="journal article" date="2014" name="Int. J. Syst. Evol. Microbiol.">
        <title>Complete genome sequence of Corynebacterium casei LMG S-19264T (=DSM 44701T), isolated from a smear-ripened cheese.</title>
        <authorList>
            <consortium name="US DOE Joint Genome Institute (JGI-PGF)"/>
            <person name="Walter F."/>
            <person name="Albersmeier A."/>
            <person name="Kalinowski J."/>
            <person name="Ruckert C."/>
        </authorList>
    </citation>
    <scope>NUCLEOTIDE SEQUENCE</scope>
    <source>
        <strain evidence="15">CGMCC 4.7308</strain>
    </source>
</reference>
<dbReference type="SFLD" id="SFLDG01383">
    <property type="entry name" value="cyclic_pyranopterin_phosphate"/>
    <property type="match status" value="1"/>
</dbReference>
<feature type="binding site" evidence="12">
    <location>
        <position position="52"/>
    </location>
    <ligand>
        <name>GTP</name>
        <dbReference type="ChEBI" id="CHEBI:37565"/>
    </ligand>
</feature>
<evidence type="ECO:0000256" key="4">
    <source>
        <dbReference type="ARBA" id="ARBA00022723"/>
    </source>
</evidence>
<dbReference type="SUPFAM" id="SSF102114">
    <property type="entry name" value="Radical SAM enzymes"/>
    <property type="match status" value="1"/>
</dbReference>
<evidence type="ECO:0000256" key="5">
    <source>
        <dbReference type="ARBA" id="ARBA00022741"/>
    </source>
</evidence>
<evidence type="ECO:0000256" key="1">
    <source>
        <dbReference type="ARBA" id="ARBA00012167"/>
    </source>
</evidence>
<dbReference type="NCBIfam" id="TIGR02666">
    <property type="entry name" value="moaA"/>
    <property type="match status" value="1"/>
</dbReference>
<evidence type="ECO:0000256" key="8">
    <source>
        <dbReference type="ARBA" id="ARBA00023134"/>
    </source>
</evidence>
<dbReference type="EMBL" id="BMNA01000001">
    <property type="protein sequence ID" value="GGL88847.1"/>
    <property type="molecule type" value="Genomic_DNA"/>
</dbReference>
<feature type="binding site" evidence="12">
    <location>
        <position position="229"/>
    </location>
    <ligand>
        <name>S-adenosyl-L-methionine</name>
        <dbReference type="ChEBI" id="CHEBI:59789"/>
    </ligand>
</feature>
<feature type="binding site" evidence="12">
    <location>
        <position position="66"/>
    </location>
    <ligand>
        <name>[4Fe-4S] cluster</name>
        <dbReference type="ChEBI" id="CHEBI:49883"/>
        <label>1</label>
        <note>4Fe-4S-S-AdoMet</note>
    </ligand>
</feature>
<dbReference type="EC" id="4.1.99.22" evidence="1 12"/>
<comment type="function">
    <text evidence="12">Catalyzes the cyclization of GTP to (8S)-3',8-cyclo-7,8-dihydroguanosine 5'-triphosphate.</text>
</comment>
<organism evidence="15 16">
    <name type="scientific">Nakamurella endophytica</name>
    <dbReference type="NCBI Taxonomy" id="1748367"/>
    <lineage>
        <taxon>Bacteria</taxon>
        <taxon>Bacillati</taxon>
        <taxon>Actinomycetota</taxon>
        <taxon>Actinomycetes</taxon>
        <taxon>Nakamurellales</taxon>
        <taxon>Nakamurellaceae</taxon>
        <taxon>Nakamurella</taxon>
    </lineage>
</organism>
<feature type="region of interest" description="Disordered" evidence="13">
    <location>
        <begin position="1"/>
        <end position="40"/>
    </location>
</feature>
<feature type="binding site" evidence="12">
    <location>
        <position position="103"/>
    </location>
    <ligand>
        <name>GTP</name>
        <dbReference type="ChEBI" id="CHEBI:37565"/>
    </ligand>
</feature>
<keyword evidence="9 12" id="KW-0501">Molybdenum cofactor biosynthesis</keyword>
<dbReference type="SFLD" id="SFLDG01386">
    <property type="entry name" value="main_SPASM_domain-containing"/>
    <property type="match status" value="1"/>
</dbReference>
<feature type="binding site" evidence="12">
    <location>
        <position position="63"/>
    </location>
    <ligand>
        <name>[4Fe-4S] cluster</name>
        <dbReference type="ChEBI" id="CHEBI:49883"/>
        <label>1</label>
        <note>4Fe-4S-S-AdoMet</note>
    </ligand>
</feature>
<gene>
    <name evidence="12 15" type="primary">moaA</name>
    <name evidence="15" type="ORF">GCM10011594_05600</name>
</gene>
<feature type="binding site" evidence="12">
    <location>
        <position position="301"/>
    </location>
    <ligand>
        <name>[4Fe-4S] cluster</name>
        <dbReference type="ChEBI" id="CHEBI:49883"/>
        <label>2</label>
        <note>4Fe-4S-substrate</note>
    </ligand>
</feature>
<comment type="cofactor">
    <cofactor evidence="12">
        <name>[4Fe-4S] cluster</name>
        <dbReference type="ChEBI" id="CHEBI:49883"/>
    </cofactor>
    <text evidence="12">Binds 2 [4Fe-4S] clusters. Binds 1 [4Fe-4S] cluster coordinated with 3 cysteines and an exchangeable S-adenosyl-L-methionine and 1 [4Fe-4S] cluster coordinated with 3 cysteines and the GTP-derived substrate.</text>
</comment>
<dbReference type="GO" id="GO:0061799">
    <property type="term" value="F:cyclic pyranopterin monophosphate synthase activity"/>
    <property type="evidence" value="ECO:0007669"/>
    <property type="project" value="TreeGrafter"/>
</dbReference>
<feature type="binding site" evidence="12">
    <location>
        <position position="195"/>
    </location>
    <ligand>
        <name>GTP</name>
        <dbReference type="ChEBI" id="CHEBI:37565"/>
    </ligand>
</feature>
<accession>A0A917SN42</accession>
<evidence type="ECO:0000256" key="11">
    <source>
        <dbReference type="ARBA" id="ARBA00048697"/>
    </source>
</evidence>
<dbReference type="HAMAP" id="MF_01225_B">
    <property type="entry name" value="MoaA_B"/>
    <property type="match status" value="1"/>
</dbReference>